<evidence type="ECO:0000313" key="2">
    <source>
        <dbReference type="EMBL" id="QSS55927.1"/>
    </source>
</evidence>
<name>A0A8A1LVF9_AJEC8</name>
<proteinExistence type="predicted"/>
<gene>
    <name evidence="2" type="ORF">I7I53_03949</name>
</gene>
<accession>A0A8A1LVF9</accession>
<feature type="region of interest" description="Disordered" evidence="1">
    <location>
        <begin position="1"/>
        <end position="21"/>
    </location>
</feature>
<evidence type="ECO:0000256" key="1">
    <source>
        <dbReference type="SAM" id="MobiDB-lite"/>
    </source>
</evidence>
<evidence type="ECO:0000313" key="3">
    <source>
        <dbReference type="Proteomes" id="UP000663419"/>
    </source>
</evidence>
<dbReference type="EMBL" id="CP069105">
    <property type="protein sequence ID" value="QSS55927.1"/>
    <property type="molecule type" value="Genomic_DNA"/>
</dbReference>
<dbReference type="VEuPathDB" id="FungiDB:I7I53_03949"/>
<dbReference type="Proteomes" id="UP000663419">
    <property type="component" value="Chromosome 4"/>
</dbReference>
<reference evidence="2" key="1">
    <citation type="submission" date="2021-01" db="EMBL/GenBank/DDBJ databases">
        <title>Chromosome-level genome assembly of a human fungal pathogen reveals clustering of transcriptionally co-regulated genes.</title>
        <authorList>
            <person name="Voorhies M."/>
            <person name="Cohen S."/>
            <person name="Shea T.P."/>
            <person name="Petrus S."/>
            <person name="Munoz J.F."/>
            <person name="Poplawski S."/>
            <person name="Goldman W.E."/>
            <person name="Michael T."/>
            <person name="Cuomo C.A."/>
            <person name="Sil A."/>
            <person name="Beyhan S."/>
        </authorList>
    </citation>
    <scope>NUCLEOTIDE SEQUENCE</scope>
    <source>
        <strain evidence="2">H88</strain>
    </source>
</reference>
<protein>
    <submittedName>
        <fullName evidence="2">Uncharacterized protein</fullName>
    </submittedName>
</protein>
<dbReference type="AlphaFoldDB" id="A0A8A1LVF9"/>
<sequence>MTSGAHKPARSTVGAPRSSQVYDPWSMDLLGLRTNGLSHRSKVTVPMLLVLLPHSIEPRSTRNGYCFSFSCT</sequence>
<organism evidence="2 3">
    <name type="scientific">Ajellomyces capsulatus (strain H88)</name>
    <name type="common">Darling's disease fungus</name>
    <name type="synonym">Histoplasma capsulatum</name>
    <dbReference type="NCBI Taxonomy" id="544711"/>
    <lineage>
        <taxon>Eukaryota</taxon>
        <taxon>Fungi</taxon>
        <taxon>Dikarya</taxon>
        <taxon>Ascomycota</taxon>
        <taxon>Pezizomycotina</taxon>
        <taxon>Eurotiomycetes</taxon>
        <taxon>Eurotiomycetidae</taxon>
        <taxon>Onygenales</taxon>
        <taxon>Ajellomycetaceae</taxon>
        <taxon>Histoplasma</taxon>
    </lineage>
</organism>